<keyword evidence="2" id="KW-1185">Reference proteome</keyword>
<evidence type="ECO:0000313" key="2">
    <source>
        <dbReference type="Proteomes" id="UP001149860"/>
    </source>
</evidence>
<keyword evidence="1" id="KW-0808">Transferase</keyword>
<accession>A0ACD5DHX2</accession>
<evidence type="ECO:0000313" key="1">
    <source>
        <dbReference type="EMBL" id="XFD40530.1"/>
    </source>
</evidence>
<proteinExistence type="predicted"/>
<reference evidence="1" key="1">
    <citation type="submission" date="2024-08" db="EMBL/GenBank/DDBJ databases">
        <title>Lentilactobacillus sp. nov., isolated from tree bark.</title>
        <authorList>
            <person name="Phuengjayaem S."/>
            <person name="Tanasupawat S."/>
        </authorList>
    </citation>
    <scope>NUCLEOTIDE SEQUENCE</scope>
    <source>
        <strain evidence="1">SPB1-3</strain>
    </source>
</reference>
<name>A0ACD5DHX2_9LACO</name>
<dbReference type="EMBL" id="CP168151">
    <property type="protein sequence ID" value="XFD40530.1"/>
    <property type="molecule type" value="Genomic_DNA"/>
</dbReference>
<gene>
    <name evidence="1" type="ORF">O0236_004300</name>
</gene>
<sequence length="191" mass="21024">MKNTLQSSLAFSHTLLQSVVKPGDNVIDATMGNGHDTLFLAQLVQATGHVSAFDIQASAIESTKQLLADNQIADNNYNLYQMSHSQIKDVLPEDSKITAAIFNLGYLPGGDKSVITHSETSIPAIQQCLQMLERHGLVVVVLYYGHPGGESEKEAIIDFTHSLDQHVYNVLQYQFVNQVQAPPICLAFEKR</sequence>
<protein>
    <submittedName>
        <fullName evidence="1">Class I SAM-dependent methyltransferase</fullName>
    </submittedName>
</protein>
<organism evidence="1 2">
    <name type="scientific">Lentilactobacillus terminaliae</name>
    <dbReference type="NCBI Taxonomy" id="3003483"/>
    <lineage>
        <taxon>Bacteria</taxon>
        <taxon>Bacillati</taxon>
        <taxon>Bacillota</taxon>
        <taxon>Bacilli</taxon>
        <taxon>Lactobacillales</taxon>
        <taxon>Lactobacillaceae</taxon>
        <taxon>Lentilactobacillus</taxon>
    </lineage>
</organism>
<dbReference type="Proteomes" id="UP001149860">
    <property type="component" value="Chromosome"/>
</dbReference>
<keyword evidence="1" id="KW-0489">Methyltransferase</keyword>